<feature type="transmembrane region" description="Helical" evidence="5">
    <location>
        <begin position="16"/>
        <end position="49"/>
    </location>
</feature>
<evidence type="ECO:0000313" key="6">
    <source>
        <dbReference type="EMBL" id="AXX91516.1"/>
    </source>
</evidence>
<evidence type="ECO:0000256" key="2">
    <source>
        <dbReference type="ARBA" id="ARBA00023145"/>
    </source>
</evidence>
<dbReference type="GO" id="GO:0004609">
    <property type="term" value="F:phosphatidylserine decarboxylase activity"/>
    <property type="evidence" value="ECO:0007669"/>
    <property type="project" value="InterPro"/>
</dbReference>
<dbReference type="KEGG" id="amol:AMOL_0500"/>
<dbReference type="AlphaFoldDB" id="A0A2G1DGH5"/>
<evidence type="ECO:0000256" key="5">
    <source>
        <dbReference type="SAM" id="Phobius"/>
    </source>
</evidence>
<dbReference type="Proteomes" id="UP000262712">
    <property type="component" value="Chromosome"/>
</dbReference>
<organism evidence="7 8">
    <name type="scientific">Malaciobacter molluscorum LMG 25693</name>
    <dbReference type="NCBI Taxonomy" id="870501"/>
    <lineage>
        <taxon>Bacteria</taxon>
        <taxon>Pseudomonadati</taxon>
        <taxon>Campylobacterota</taxon>
        <taxon>Epsilonproteobacteria</taxon>
        <taxon>Campylobacterales</taxon>
        <taxon>Arcobacteraceae</taxon>
        <taxon>Malaciobacter</taxon>
    </lineage>
</organism>
<keyword evidence="5" id="KW-0472">Membrane</keyword>
<evidence type="ECO:0000256" key="4">
    <source>
        <dbReference type="ARBA" id="ARBA00023317"/>
    </source>
</evidence>
<gene>
    <name evidence="6" type="ORF">AMOL_0500</name>
    <name evidence="7" type="ORF">CPU12_09900</name>
</gene>
<evidence type="ECO:0000256" key="1">
    <source>
        <dbReference type="ARBA" id="ARBA00022793"/>
    </source>
</evidence>
<proteinExistence type="predicted"/>
<dbReference type="EMBL" id="NXFY01000015">
    <property type="protein sequence ID" value="PHO17601.1"/>
    <property type="molecule type" value="Genomic_DNA"/>
</dbReference>
<keyword evidence="1" id="KW-0210">Decarboxylase</keyword>
<dbReference type="Pfam" id="PF02666">
    <property type="entry name" value="PS_Dcarbxylase"/>
    <property type="match status" value="1"/>
</dbReference>
<protein>
    <submittedName>
        <fullName evidence="6">Phosphatidylserine decarboxylase family protein</fullName>
    </submittedName>
</protein>
<sequence>MNLIDKYILKEGQRVILSLFVIAIVLHLLNLEFLSTLFLLIFFLSLYIFRNEKIELCKDCTIVSPVSGEVHAIDFNEKYKIIYINTSLFDNSILIAPQSGNLKLTYLKRGINLPLNEKLSKKLNEKLIFEQKNIKVELLSSTATNELALSKINENLDIAQKIGIFTQGEVILFIDKNVDISLQIGQKIKVGTKIV</sequence>
<keyword evidence="3" id="KW-0456">Lyase</keyword>
<dbReference type="Proteomes" id="UP000221222">
    <property type="component" value="Unassembled WGS sequence"/>
</dbReference>
<evidence type="ECO:0000313" key="7">
    <source>
        <dbReference type="EMBL" id="PHO17601.1"/>
    </source>
</evidence>
<keyword evidence="8" id="KW-1185">Reference proteome</keyword>
<keyword evidence="2" id="KW-0865">Zymogen</keyword>
<evidence type="ECO:0000313" key="9">
    <source>
        <dbReference type="Proteomes" id="UP000262712"/>
    </source>
</evidence>
<keyword evidence="5" id="KW-1133">Transmembrane helix</keyword>
<accession>A0A2G1DGH5</accession>
<dbReference type="InterPro" id="IPR003817">
    <property type="entry name" value="PS_Dcarbxylase"/>
</dbReference>
<dbReference type="RefSeq" id="WP_099342958.1">
    <property type="nucleotide sequence ID" value="NZ_CP032098.1"/>
</dbReference>
<keyword evidence="5" id="KW-0812">Transmembrane</keyword>
<reference evidence="6 9" key="2">
    <citation type="submission" date="2018-08" db="EMBL/GenBank/DDBJ databases">
        <title>Complete genome of the Arcobacter molluscorum type strain LMG 25693.</title>
        <authorList>
            <person name="Miller W.G."/>
            <person name="Yee E."/>
            <person name="Bono J.L."/>
        </authorList>
    </citation>
    <scope>NUCLEOTIDE SEQUENCE [LARGE SCALE GENOMIC DNA]</scope>
    <source>
        <strain evidence="6 9">CECT 7696</strain>
    </source>
</reference>
<keyword evidence="4" id="KW-0670">Pyruvate</keyword>
<dbReference type="EMBL" id="CP032098">
    <property type="protein sequence ID" value="AXX91516.1"/>
    <property type="molecule type" value="Genomic_DNA"/>
</dbReference>
<name>A0A2G1DGH5_9BACT</name>
<dbReference type="GO" id="GO:0008654">
    <property type="term" value="P:phospholipid biosynthetic process"/>
    <property type="evidence" value="ECO:0007669"/>
    <property type="project" value="InterPro"/>
</dbReference>
<evidence type="ECO:0000256" key="3">
    <source>
        <dbReference type="ARBA" id="ARBA00023239"/>
    </source>
</evidence>
<evidence type="ECO:0000313" key="8">
    <source>
        <dbReference type="Proteomes" id="UP000221222"/>
    </source>
</evidence>
<reference evidence="7 8" key="1">
    <citation type="submission" date="2017-09" db="EMBL/GenBank/DDBJ databases">
        <title>Arcobacter canalis sp. nov., a new species isolated from a water canal contaminated with urban sewage.</title>
        <authorList>
            <person name="Perez-Cataluna A."/>
            <person name="Salas-Masso N."/>
            <person name="Figueras M.J."/>
        </authorList>
    </citation>
    <scope>NUCLEOTIDE SEQUENCE [LARGE SCALE GENOMIC DNA]</scope>
    <source>
        <strain evidence="7 8">F98-3</strain>
    </source>
</reference>